<accession>A0A0K0NKU1</accession>
<dbReference type="GeneID" id="26516877"/>
<organism evidence="1 2">
    <name type="scientific">Gordonia phage GMA3</name>
    <dbReference type="NCBI Taxonomy" id="1647284"/>
    <lineage>
        <taxon>Viruses</taxon>
        <taxon>Duplodnaviria</taxon>
        <taxon>Heunggongvirae</taxon>
        <taxon>Uroviricota</taxon>
        <taxon>Caudoviricetes</taxon>
        <taxon>Gamtrevirus</taxon>
        <taxon>Gamtrevirus GMA3</taxon>
    </lineage>
</organism>
<sequence length="155" mass="16390">MAHFDKPAIGVSSPVGRNQYLRSSRGIKYDSYTAAAGAFTEDTYENGVGVDEKIKVLQSGEAMAKITSGADAGKVGPYQVGATDGRADAANLVGLSESYIPSQLNERDVDISVVYEATAVQGWCTIRQADGKRIPLTDTVADALRGKKGLAITFK</sequence>
<proteinExistence type="predicted"/>
<evidence type="ECO:0000313" key="1">
    <source>
        <dbReference type="EMBL" id="AKL88183.1"/>
    </source>
</evidence>
<keyword evidence="2" id="KW-1185">Reference proteome</keyword>
<gene>
    <name evidence="1" type="ORF">GMA3_6</name>
</gene>
<protein>
    <submittedName>
        <fullName evidence="1">Uncharacterized protein</fullName>
    </submittedName>
</protein>
<name>A0A0K0NKU1_9CAUD</name>
<dbReference type="Proteomes" id="UP000204451">
    <property type="component" value="Segment"/>
</dbReference>
<dbReference type="RefSeq" id="YP_009188574.1">
    <property type="nucleotide sequence ID" value="NC_028668.1"/>
</dbReference>
<dbReference type="OrthoDB" id="16146at10239"/>
<dbReference type="EMBL" id="KR063279">
    <property type="protein sequence ID" value="AKL88183.1"/>
    <property type="molecule type" value="Genomic_DNA"/>
</dbReference>
<evidence type="ECO:0000313" key="2">
    <source>
        <dbReference type="Proteomes" id="UP000204451"/>
    </source>
</evidence>
<dbReference type="KEGG" id="vg:26516877"/>
<reference evidence="1 2" key="1">
    <citation type="journal article" date="2015" name="PLoS ONE">
        <title>Lysis to Kill: Evaluation of the Lytic Abilities, and Genomics of Nine Bacteriophages Infective for Gordonia spp. and Their Potential Use in Activated Sludge Foam Biocontrol.</title>
        <authorList>
            <person name="Dyson Z.A."/>
            <person name="Tucci J."/>
            <person name="Seviour R.J."/>
            <person name="Petrovski S."/>
        </authorList>
    </citation>
    <scope>NUCLEOTIDE SEQUENCE [LARGE SCALE GENOMIC DNA]</scope>
</reference>